<feature type="region of interest" description="Disordered" evidence="1">
    <location>
        <begin position="1"/>
        <end position="40"/>
    </location>
</feature>
<evidence type="ECO:0000313" key="3">
    <source>
        <dbReference type="Proteomes" id="UP001162156"/>
    </source>
</evidence>
<protein>
    <submittedName>
        <fullName evidence="2">Uncharacterized protein</fullName>
    </submittedName>
</protein>
<proteinExistence type="predicted"/>
<dbReference type="EMBL" id="JANEYF010003889">
    <property type="protein sequence ID" value="KAJ8933244.1"/>
    <property type="molecule type" value="Genomic_DNA"/>
</dbReference>
<evidence type="ECO:0000256" key="1">
    <source>
        <dbReference type="SAM" id="MobiDB-lite"/>
    </source>
</evidence>
<comment type="caution">
    <text evidence="2">The sequence shown here is derived from an EMBL/GenBank/DDBJ whole genome shotgun (WGS) entry which is preliminary data.</text>
</comment>
<evidence type="ECO:0000313" key="2">
    <source>
        <dbReference type="EMBL" id="KAJ8933244.1"/>
    </source>
</evidence>
<gene>
    <name evidence="2" type="ORF">NQ314_014140</name>
</gene>
<reference evidence="2" key="1">
    <citation type="journal article" date="2023" name="Insect Mol. Biol.">
        <title>Genome sequencing provides insights into the evolution of gene families encoding plant cell wall-degrading enzymes in longhorned beetles.</title>
        <authorList>
            <person name="Shin N.R."/>
            <person name="Okamura Y."/>
            <person name="Kirsch R."/>
            <person name="Pauchet Y."/>
        </authorList>
    </citation>
    <scope>NUCLEOTIDE SEQUENCE</scope>
    <source>
        <strain evidence="2">RBIC_L_NR</strain>
    </source>
</reference>
<keyword evidence="3" id="KW-1185">Reference proteome</keyword>
<dbReference type="AlphaFoldDB" id="A0AAV8X3B0"/>
<organism evidence="2 3">
    <name type="scientific">Rhamnusium bicolor</name>
    <dbReference type="NCBI Taxonomy" id="1586634"/>
    <lineage>
        <taxon>Eukaryota</taxon>
        <taxon>Metazoa</taxon>
        <taxon>Ecdysozoa</taxon>
        <taxon>Arthropoda</taxon>
        <taxon>Hexapoda</taxon>
        <taxon>Insecta</taxon>
        <taxon>Pterygota</taxon>
        <taxon>Neoptera</taxon>
        <taxon>Endopterygota</taxon>
        <taxon>Coleoptera</taxon>
        <taxon>Polyphaga</taxon>
        <taxon>Cucujiformia</taxon>
        <taxon>Chrysomeloidea</taxon>
        <taxon>Cerambycidae</taxon>
        <taxon>Lepturinae</taxon>
        <taxon>Rhagiini</taxon>
        <taxon>Rhamnusium</taxon>
    </lineage>
</organism>
<dbReference type="Proteomes" id="UP001162156">
    <property type="component" value="Unassembled WGS sequence"/>
</dbReference>
<accession>A0AAV8X3B0</accession>
<sequence>MIMVSCVEEPKKKSVLSDTSSERDNNEEALTMDSDGAYGMETFSDLENHQDENYETFGIDVPVSRKCGDYVLVNLTTEKITLQK</sequence>
<name>A0AAV8X3B0_9CUCU</name>